<dbReference type="InterPro" id="IPR038120">
    <property type="entry name" value="Rpb1_funnel_sf"/>
</dbReference>
<evidence type="ECO:0000256" key="4">
    <source>
        <dbReference type="ARBA" id="ARBA00022679"/>
    </source>
</evidence>
<dbReference type="Gene3D" id="1.10.274.100">
    <property type="entry name" value="RNA polymerase Rpb1, domain 3"/>
    <property type="match status" value="1"/>
</dbReference>
<dbReference type="Gene3D" id="1.10.132.30">
    <property type="match status" value="1"/>
</dbReference>
<evidence type="ECO:0000256" key="8">
    <source>
        <dbReference type="ARBA" id="ARBA00023163"/>
    </source>
</evidence>
<evidence type="ECO:0000313" key="11">
    <source>
        <dbReference type="EMBL" id="BBD20196.1"/>
    </source>
</evidence>
<name>A0A2Z6BEN9_9CHLO</name>
<evidence type="ECO:0000256" key="7">
    <source>
        <dbReference type="ARBA" id="ARBA00022833"/>
    </source>
</evidence>
<dbReference type="Pfam" id="PF04998">
    <property type="entry name" value="RNA_pol_Rpb1_5"/>
    <property type="match status" value="2"/>
</dbReference>
<keyword evidence="11" id="KW-0150">Chloroplast</keyword>
<evidence type="ECO:0000256" key="3">
    <source>
        <dbReference type="ARBA" id="ARBA00022640"/>
    </source>
</evidence>
<dbReference type="Pfam" id="PF05000">
    <property type="entry name" value="RNA_pol_Rpb1_4"/>
    <property type="match status" value="1"/>
</dbReference>
<keyword evidence="7" id="KW-0862">Zinc</keyword>
<dbReference type="PANTHER" id="PTHR19376:SF68">
    <property type="entry name" value="DNA-DIRECTED RNA POLYMERASE SUBUNIT BETA"/>
    <property type="match status" value="1"/>
</dbReference>
<dbReference type="RefSeq" id="YP_009478289.1">
    <property type="nucleotide sequence ID" value="NC_037480.1"/>
</dbReference>
<evidence type="ECO:0000259" key="9">
    <source>
        <dbReference type="Pfam" id="PF04998"/>
    </source>
</evidence>
<keyword evidence="6" id="KW-0479">Metal-binding</keyword>
<dbReference type="InterPro" id="IPR007083">
    <property type="entry name" value="RNA_pol_Rpb1_4"/>
</dbReference>
<dbReference type="Gene3D" id="1.10.1790.20">
    <property type="match status" value="1"/>
</dbReference>
<dbReference type="GO" id="GO:0003899">
    <property type="term" value="F:DNA-directed RNA polymerase activity"/>
    <property type="evidence" value="ECO:0007669"/>
    <property type="project" value="UniProtKB-EC"/>
</dbReference>
<dbReference type="InterPro" id="IPR042102">
    <property type="entry name" value="RNA_pol_Rpb1_3_sf"/>
</dbReference>
<evidence type="ECO:0000256" key="6">
    <source>
        <dbReference type="ARBA" id="ARBA00022723"/>
    </source>
</evidence>
<feature type="domain" description="RNA polymerase Rpb1" evidence="10">
    <location>
        <begin position="99"/>
        <end position="177"/>
    </location>
</feature>
<keyword evidence="4" id="KW-0808">Transferase</keyword>
<gene>
    <name evidence="11" type="primary">rpoC2</name>
</gene>
<dbReference type="InterPro" id="IPR007081">
    <property type="entry name" value="RNA_pol_Rpb1_5"/>
</dbReference>
<dbReference type="EC" id="2.7.7.6" evidence="1"/>
<keyword evidence="5" id="KW-0548">Nucleotidyltransferase</keyword>
<keyword evidence="3 11" id="KW-0934">Plastid</keyword>
<dbReference type="SUPFAM" id="SSF64484">
    <property type="entry name" value="beta and beta-prime subunits of DNA dependent RNA-polymerase"/>
    <property type="match status" value="2"/>
</dbReference>
<dbReference type="Gene3D" id="1.10.150.390">
    <property type="match status" value="1"/>
</dbReference>
<dbReference type="CDD" id="cd02655">
    <property type="entry name" value="RNAP_beta'_C"/>
    <property type="match status" value="1"/>
</dbReference>
<dbReference type="GO" id="GO:0000428">
    <property type="term" value="C:DNA-directed RNA polymerase complex"/>
    <property type="evidence" value="ECO:0007669"/>
    <property type="project" value="UniProtKB-KW"/>
</dbReference>
<evidence type="ECO:0000256" key="2">
    <source>
        <dbReference type="ARBA" id="ARBA00022478"/>
    </source>
</evidence>
<protein>
    <recommendedName>
        <fullName evidence="1">DNA-directed RNA polymerase</fullName>
        <ecNumber evidence="1">2.7.7.6</ecNumber>
    </recommendedName>
</protein>
<geneLocation type="chloroplast" evidence="11"/>
<organism evidence="11">
    <name type="scientific">Prototheca cutis</name>
    <dbReference type="NCBI Taxonomy" id="575411"/>
    <lineage>
        <taxon>Eukaryota</taxon>
        <taxon>Viridiplantae</taxon>
        <taxon>Chlorophyta</taxon>
        <taxon>core chlorophytes</taxon>
        <taxon>Trebouxiophyceae</taxon>
        <taxon>Chlorellales</taxon>
        <taxon>Chlorellaceae</taxon>
        <taxon>Prototheca</taxon>
    </lineage>
</organism>
<dbReference type="InterPro" id="IPR045867">
    <property type="entry name" value="DNA-dir_RpoC_beta_prime"/>
</dbReference>
<feature type="domain" description="RNA polymerase Rpb1" evidence="9">
    <location>
        <begin position="180"/>
        <end position="237"/>
    </location>
</feature>
<reference evidence="11" key="1">
    <citation type="journal article" date="2018" name="Sci. Rep.">
        <title>Multiple losses of photosynthesis and convergent reductive genome evolution in the colourless green algae Prototheca.</title>
        <authorList>
            <person name="Suzuki S."/>
            <person name="Endoh R."/>
            <person name="Manabe R.I."/>
            <person name="Ohkuma M."/>
            <person name="Hirakawa Y."/>
        </authorList>
    </citation>
    <scope>NUCLEOTIDE SEQUENCE</scope>
    <source>
        <strain evidence="11">JCM 15793</strain>
    </source>
</reference>
<feature type="domain" description="RNA polymerase Rpb1" evidence="9">
    <location>
        <begin position="296"/>
        <end position="1374"/>
    </location>
</feature>
<evidence type="ECO:0000256" key="5">
    <source>
        <dbReference type="ARBA" id="ARBA00022695"/>
    </source>
</evidence>
<sequence>MGTFYNLKKKNKNASIFFNGPFDKGTLKKYIAWVLFKCGEKTTLDFLENLKLFGFSKATEAGISLGIDDLNIPSAKKEHLLQTNALMQTSDQAALSGNITSIEKSQKILDLWNDTSDFIRDSVIENFKKKNPINSLSMMTFSGARGNISQARQLVGMRGLMADPQGTIVEFPIQSNFREGITLTEYLISCYGARKGLVDTALRTATSGYLTRRLVEAAQHLVISIVDCYTDAGLLIKNPKNEMRLIGRFLATNLKKDIFQEEKIINFFPYFFSKNKIHLKKSKSLVQKNQIISLTIARQLVKKKKDIYIRSPLTCQTFKSVCQFCYGWDLAKGDLITIGDAIGIIAAQSIGEPGTQLTMRTFHTGGVGVFFTESLETYNAPFAGFINFPEKLTGNFIRTPHGKIVYMIKYTTTNTNRVLLEIKSPNDNKISFSLQEAHLPPGSILYVRQGEWITKNSIIAQTSQVQTTKQKLPESLHPIQSKIDGEIQFENLTLYGVPQKFNYLVIRGIPPKAEYAHWGIFNVPTTNFSYTIGNFWVFSLNHHREAYSIKSFTQRGDLLSLKSPLYQVNFHIPFCANVKQIKSHIFFEKLAFSLPFNLIRFHKNNYSSSFYGTKKIILFWNSQRVSKKNTLNFFWYSKIWSISNLNYIYISVKYFKKNIEHLYQASPKNQAKSLSFGTLYFLISSFHLLSNSLSINTEYLIFIAKNLSFSHKFLEKLNIFCVITMPHFFLNGGVLKIQDLPIKNLKYSLTAKSEIFRKKQTIKLWSNYKVSYIYKYIFKIQAHTSSFVSYSLNNIIEDHIIKKKLKNNLIYYKKGWIFFSFKNEKNFYFSNFNKNLKKFLLFSNKNIKNIIFENQAIAVEYFSTKKFYNLKSKYKKNLNNRIYKNFYNTKKLLNPTINWNITNSLHYIVNFEKTLNKQIDTAIIFYKLKNIKLGIRSILKRKYPLYRKKKNDASFCICVIEKAFQKTLPSNLSFQKNWTSFFYKKSVFKNIEKINSPSLLKQQMSLYSPEINSFSFLEEQMSLYSPNIKPPSLLEEQIPLITPIKKNFKIKFNIRTGWQFSRNILNFQLNLTTSQKWYTTFLPEFYQFQKLQKNKKVKIFKTEKFNLFYYSAFSNIPFSLNSKNLVFQTYNNEWVFPMTKIATGFKMSELSGELIRYTQLMNQTYWSNFKSNDIITISITTPTNLKLGQIFRWGQTISTNILSPINGKLIKINKNSCSIRYGLPFLVAKDGIIHVSNDEIILKNQLLLTLKSQKLQTRDIVQGIPKIEQLFEARISQKIENSVNVPGKLQFQFLKILRFFIEKDTNPFKEESKNIFKFDYAHKKAIFKIQQILLFHLTEAYLNQGVYISEKHFEIIIREMTTRVRILVSGDSGYFPGEFIHIKTLKKTNKNLITAKKKPIIYEPIVLGITKSVLYAESFLLAASFQEVHRVLTRNALENKTDFLLGLHENVIVGQMIPAGSHIFSKISFFQNNQAFLQFKKKFPLQTYLKEKQKEIKTRNSQFKFKKKTNID</sequence>
<keyword evidence="8" id="KW-0804">Transcription</keyword>
<evidence type="ECO:0000259" key="10">
    <source>
        <dbReference type="Pfam" id="PF05000"/>
    </source>
</evidence>
<dbReference type="PANTHER" id="PTHR19376">
    <property type="entry name" value="DNA-DIRECTED RNA POLYMERASE"/>
    <property type="match status" value="1"/>
</dbReference>
<dbReference type="EMBL" id="AP018373">
    <property type="protein sequence ID" value="BBD20196.1"/>
    <property type="molecule type" value="Genomic_DNA"/>
</dbReference>
<dbReference type="GO" id="GO:0003677">
    <property type="term" value="F:DNA binding"/>
    <property type="evidence" value="ECO:0007669"/>
    <property type="project" value="InterPro"/>
</dbReference>
<accession>A0A2Z6BEN9</accession>
<proteinExistence type="predicted"/>
<dbReference type="GO" id="GO:0046872">
    <property type="term" value="F:metal ion binding"/>
    <property type="evidence" value="ECO:0007669"/>
    <property type="project" value="UniProtKB-KW"/>
</dbReference>
<dbReference type="GO" id="GO:0006351">
    <property type="term" value="P:DNA-templated transcription"/>
    <property type="evidence" value="ECO:0007669"/>
    <property type="project" value="InterPro"/>
</dbReference>
<keyword evidence="2" id="KW-0240">DNA-directed RNA polymerase</keyword>
<dbReference type="GeneID" id="36676125"/>
<evidence type="ECO:0000256" key="1">
    <source>
        <dbReference type="ARBA" id="ARBA00012418"/>
    </source>
</evidence>